<feature type="compositionally biased region" description="Polar residues" evidence="6">
    <location>
        <begin position="312"/>
        <end position="328"/>
    </location>
</feature>
<dbReference type="OrthoDB" id="9788659at2"/>
<dbReference type="InterPro" id="IPR017441">
    <property type="entry name" value="Protein_kinase_ATP_BS"/>
</dbReference>
<dbReference type="Gene3D" id="1.10.510.10">
    <property type="entry name" value="Transferase(Phosphotransferase) domain 1"/>
    <property type="match status" value="1"/>
</dbReference>
<proteinExistence type="predicted"/>
<organism evidence="8">
    <name type="scientific">Trichodesmium erythraeum (strain IMS101)</name>
    <dbReference type="NCBI Taxonomy" id="203124"/>
    <lineage>
        <taxon>Bacteria</taxon>
        <taxon>Bacillati</taxon>
        <taxon>Cyanobacteriota</taxon>
        <taxon>Cyanophyceae</taxon>
        <taxon>Oscillatoriophycideae</taxon>
        <taxon>Oscillatoriales</taxon>
        <taxon>Microcoleaceae</taxon>
        <taxon>Trichodesmium</taxon>
    </lineage>
</organism>
<dbReference type="InterPro" id="IPR045269">
    <property type="entry name" value="Atg1-like"/>
</dbReference>
<evidence type="ECO:0000256" key="3">
    <source>
        <dbReference type="ARBA" id="ARBA00022777"/>
    </source>
</evidence>
<dbReference type="STRING" id="203124.Tery_3150"/>
<dbReference type="AlphaFoldDB" id="Q10ZP4"/>
<dbReference type="SMART" id="SM00220">
    <property type="entry name" value="S_TKc"/>
    <property type="match status" value="1"/>
</dbReference>
<dbReference type="PANTHER" id="PTHR24348:SF22">
    <property type="entry name" value="NON-SPECIFIC SERINE_THREONINE PROTEIN KINASE"/>
    <property type="match status" value="1"/>
</dbReference>
<dbReference type="GO" id="GO:0005524">
    <property type="term" value="F:ATP binding"/>
    <property type="evidence" value="ECO:0007669"/>
    <property type="project" value="UniProtKB-UniRule"/>
</dbReference>
<dbReference type="RefSeq" id="WP_011612627.1">
    <property type="nucleotide sequence ID" value="NC_008312.1"/>
</dbReference>
<evidence type="ECO:0000256" key="4">
    <source>
        <dbReference type="ARBA" id="ARBA00022840"/>
    </source>
</evidence>
<dbReference type="PROSITE" id="PS00107">
    <property type="entry name" value="PROTEIN_KINASE_ATP"/>
    <property type="match status" value="1"/>
</dbReference>
<keyword evidence="2 5" id="KW-0547">Nucleotide-binding</keyword>
<dbReference type="PANTHER" id="PTHR24348">
    <property type="entry name" value="SERINE/THREONINE-PROTEIN KINASE UNC-51-RELATED"/>
    <property type="match status" value="1"/>
</dbReference>
<gene>
    <name evidence="8" type="ordered locus">Tery_3150</name>
</gene>
<dbReference type="GO" id="GO:0005829">
    <property type="term" value="C:cytosol"/>
    <property type="evidence" value="ECO:0007669"/>
    <property type="project" value="TreeGrafter"/>
</dbReference>
<dbReference type="GO" id="GO:0016020">
    <property type="term" value="C:membrane"/>
    <property type="evidence" value="ECO:0007669"/>
    <property type="project" value="TreeGrafter"/>
</dbReference>
<keyword evidence="1" id="KW-0808">Transferase</keyword>
<dbReference type="GO" id="GO:0005776">
    <property type="term" value="C:autophagosome"/>
    <property type="evidence" value="ECO:0007669"/>
    <property type="project" value="TreeGrafter"/>
</dbReference>
<keyword evidence="3 8" id="KW-0418">Kinase</keyword>
<evidence type="ECO:0000256" key="6">
    <source>
        <dbReference type="SAM" id="MobiDB-lite"/>
    </source>
</evidence>
<dbReference type="EMBL" id="CP000393">
    <property type="protein sequence ID" value="ABG52280.1"/>
    <property type="molecule type" value="Genomic_DNA"/>
</dbReference>
<feature type="domain" description="Protein kinase" evidence="7">
    <location>
        <begin position="19"/>
        <end position="274"/>
    </location>
</feature>
<dbReference type="InterPro" id="IPR011009">
    <property type="entry name" value="Kinase-like_dom_sf"/>
</dbReference>
<feature type="region of interest" description="Disordered" evidence="6">
    <location>
        <begin position="304"/>
        <end position="331"/>
    </location>
</feature>
<protein>
    <submittedName>
        <fullName evidence="8">Serine/threonine protein kinase</fullName>
    </submittedName>
</protein>
<evidence type="ECO:0000256" key="2">
    <source>
        <dbReference type="ARBA" id="ARBA00022741"/>
    </source>
</evidence>
<dbReference type="GO" id="GO:0004674">
    <property type="term" value="F:protein serine/threonine kinase activity"/>
    <property type="evidence" value="ECO:0007669"/>
    <property type="project" value="UniProtKB-KW"/>
</dbReference>
<dbReference type="eggNOG" id="COG0515">
    <property type="taxonomic scope" value="Bacteria"/>
</dbReference>
<evidence type="ECO:0000313" key="8">
    <source>
        <dbReference type="EMBL" id="ABG52280.1"/>
    </source>
</evidence>
<evidence type="ECO:0000256" key="5">
    <source>
        <dbReference type="PROSITE-ProRule" id="PRU10141"/>
    </source>
</evidence>
<accession>Q10ZP4</accession>
<dbReference type="CDD" id="cd14014">
    <property type="entry name" value="STKc_PknB_like"/>
    <property type="match status" value="1"/>
</dbReference>
<evidence type="ECO:0000259" key="7">
    <source>
        <dbReference type="PROSITE" id="PS50011"/>
    </source>
</evidence>
<dbReference type="Gene3D" id="3.30.200.20">
    <property type="entry name" value="Phosphorylase Kinase, domain 1"/>
    <property type="match status" value="1"/>
</dbReference>
<feature type="binding site" evidence="5">
    <location>
        <position position="51"/>
    </location>
    <ligand>
        <name>ATP</name>
        <dbReference type="ChEBI" id="CHEBI:30616"/>
    </ligand>
</feature>
<reference evidence="8" key="1">
    <citation type="submission" date="2006-06" db="EMBL/GenBank/DDBJ databases">
        <title>Complete sequence of Trichodesmium erythraeum IMS101.</title>
        <authorList>
            <consortium name="US DOE Joint Genome Institute"/>
            <person name="Copeland A."/>
            <person name="Lucas S."/>
            <person name="Lapidus A."/>
            <person name="Barry K."/>
            <person name="Detter J.C."/>
            <person name="Glavina del Rio T."/>
            <person name="Hammon N."/>
            <person name="Israni S."/>
            <person name="Dalin E."/>
            <person name="Tice H."/>
            <person name="Pitluck S."/>
            <person name="Kiss H."/>
            <person name="Munk A.C."/>
            <person name="Brettin T."/>
            <person name="Bruce D."/>
            <person name="Han C."/>
            <person name="Tapia R."/>
            <person name="Gilna P."/>
            <person name="Schmutz J."/>
            <person name="Larimer F."/>
            <person name="Land M."/>
            <person name="Hauser L."/>
            <person name="Kyrpides N."/>
            <person name="Kim E."/>
            <person name="Richardson P."/>
        </authorList>
    </citation>
    <scope>NUCLEOTIDE SEQUENCE [LARGE SCALE GENOMIC DNA]</scope>
    <source>
        <strain evidence="8">IMS101</strain>
    </source>
</reference>
<name>Q10ZP4_TRIEI</name>
<dbReference type="HOGENOM" id="CLU_785121_0_0_3"/>
<dbReference type="SUPFAM" id="SSF56112">
    <property type="entry name" value="Protein kinase-like (PK-like)"/>
    <property type="match status" value="1"/>
</dbReference>
<sequence>MNNTLLWKMLEGQVIEKKYYLRELLGAGGFGGVFLADDVVRNKLMRQVAIKLIVADDNNQAQLNELQASMSLKHPNLISCFDVNECHLNAADFLYLVMEVAEFSLEKQLNEGVLSETETLQLVNYIAGALDYLHNEQNSIAHRDLKPGNILRVGDKWKLSDFGLVRAIGKNSVMDTVNLTGTPGYSPPEAYEGKVATSWDVWSLGVIIVQVLTGKMPFEGDTPQQLQKQVCNGEPDLSGLPKSFEQMVRGCLQKNRQKRWSVKQILTEVEYTFSNDSKTTKLSPQTQIFTRIVDSSTLVELPINPVNEGEDTSSNHPKPTESSPQNQEIHPDRWGRAKGFWGWFSSLFDDNSF</sequence>
<dbReference type="InterPro" id="IPR000719">
    <property type="entry name" value="Prot_kinase_dom"/>
</dbReference>
<evidence type="ECO:0000256" key="1">
    <source>
        <dbReference type="ARBA" id="ARBA00022679"/>
    </source>
</evidence>
<keyword evidence="8" id="KW-0723">Serine/threonine-protein kinase</keyword>
<dbReference type="KEGG" id="ter:Tery_3150"/>
<keyword evidence="4 5" id="KW-0067">ATP-binding</keyword>
<dbReference type="Pfam" id="PF00069">
    <property type="entry name" value="Pkinase"/>
    <property type="match status" value="1"/>
</dbReference>
<dbReference type="PROSITE" id="PS50011">
    <property type="entry name" value="PROTEIN_KINASE_DOM"/>
    <property type="match status" value="1"/>
</dbReference>
<dbReference type="GO" id="GO:0000407">
    <property type="term" value="C:phagophore assembly site"/>
    <property type="evidence" value="ECO:0007669"/>
    <property type="project" value="TreeGrafter"/>
</dbReference>